<dbReference type="EMBL" id="MLAK01000646">
    <property type="protein sequence ID" value="OHT09204.1"/>
    <property type="molecule type" value="Genomic_DNA"/>
</dbReference>
<dbReference type="PANTHER" id="PTHR14237:SF80">
    <property type="entry name" value="MOLYBDENUM COFACTOR SULFURASE"/>
    <property type="match status" value="1"/>
</dbReference>
<dbReference type="Proteomes" id="UP000179807">
    <property type="component" value="Unassembled WGS sequence"/>
</dbReference>
<dbReference type="InterPro" id="IPR015422">
    <property type="entry name" value="PyrdxlP-dep_Trfase_small"/>
</dbReference>
<dbReference type="PANTHER" id="PTHR14237">
    <property type="entry name" value="MOLYBDOPTERIN COFACTOR SULFURASE MOSC"/>
    <property type="match status" value="1"/>
</dbReference>
<dbReference type="GeneID" id="94837035"/>
<accession>A0A1J4KH95</accession>
<dbReference type="Gene3D" id="3.40.640.10">
    <property type="entry name" value="Type I PLP-dependent aspartate aminotransferase-like (Major domain)"/>
    <property type="match status" value="1"/>
</dbReference>
<dbReference type="Gene3D" id="3.90.1150.10">
    <property type="entry name" value="Aspartate Aminotransferase, domain 1"/>
    <property type="match status" value="1"/>
</dbReference>
<dbReference type="OrthoDB" id="10264306at2759"/>
<evidence type="ECO:0000259" key="1">
    <source>
        <dbReference type="Pfam" id="PF00266"/>
    </source>
</evidence>
<keyword evidence="4" id="KW-1185">Reference proteome</keyword>
<comment type="caution">
    <text evidence="3">The sequence shown here is derived from an EMBL/GenBank/DDBJ whole genome shotgun (WGS) entry which is preliminary data.</text>
</comment>
<dbReference type="SUPFAM" id="SSF141673">
    <property type="entry name" value="MOSC N-terminal domain-like"/>
    <property type="match status" value="1"/>
</dbReference>
<dbReference type="InterPro" id="IPR015424">
    <property type="entry name" value="PyrdxlP-dep_Trfase"/>
</dbReference>
<evidence type="ECO:0000259" key="2">
    <source>
        <dbReference type="Pfam" id="PF03476"/>
    </source>
</evidence>
<dbReference type="SUPFAM" id="SSF53383">
    <property type="entry name" value="PLP-dependent transferases"/>
    <property type="match status" value="1"/>
</dbReference>
<dbReference type="InterPro" id="IPR005303">
    <property type="entry name" value="MOCOS_middle"/>
</dbReference>
<name>A0A1J4KH95_9EUKA</name>
<dbReference type="InterPro" id="IPR015421">
    <property type="entry name" value="PyrdxlP-dep_Trfase_major"/>
</dbReference>
<organism evidence="3 4">
    <name type="scientific">Tritrichomonas foetus</name>
    <dbReference type="NCBI Taxonomy" id="1144522"/>
    <lineage>
        <taxon>Eukaryota</taxon>
        <taxon>Metamonada</taxon>
        <taxon>Parabasalia</taxon>
        <taxon>Tritrichomonadida</taxon>
        <taxon>Tritrichomonadidae</taxon>
        <taxon>Tritrichomonas</taxon>
    </lineage>
</organism>
<dbReference type="RefSeq" id="XP_068362340.1">
    <property type="nucleotide sequence ID" value="XM_068502331.1"/>
</dbReference>
<proteinExistence type="predicted"/>
<feature type="domain" description="Aminotransferase class V" evidence="1">
    <location>
        <begin position="17"/>
        <end position="416"/>
    </location>
</feature>
<evidence type="ECO:0000313" key="3">
    <source>
        <dbReference type="EMBL" id="OHT09204.1"/>
    </source>
</evidence>
<sequence length="692" mass="78265">MEEFRKNQFPQLDDKLYFDFAGAMPICKAQVDRYNFLMKDCIQNPHSASQISRTSNETARLRNELLKHFNTSPDEYIVAFSHNTTTGAQTIASLLNLDNISSFHYLFDNHNSIIGLATLLKGRKPEIEIKCIKNIENDSINSNALFAFPMNSNFNGKKYPLEWIELIQNHGSFVLFDAASTCSPDLSKFKPDFVVLSLLKLFGAHGGAILIRRDRIHLFNDPCPAGGNLLYLCSRNDKFRMMPSLSKKLEGGTLAYTDLMLALTGLKTRREFGNESFIQNHLKNLSKIFYEKMGSLKHSNGKNIVVFYRNSHENEMNDYPIFSFNLLKNDGSIINHHEILFSLATNNVDIRAGSHCNPGATFTNLNWKEEEVVAFGEDSNQNNKCVSSLCLIGDRPVATLRVSFGYPSLEKDIEKFVDIIKRFFVDGGPNKDILNKELVLPMTLKRILVSPIIGCRGYEVTESHFDRYGLEFDRRWKLVDDDGNLISTPQCFGVASLVAKILDGKDLLLDYNNGQATITVPIANFTENKNAPANVKKYGTVYSSEVSMFLNETIGRYAYLVKLSQNQLGKFPFSGVTEESCNSLFPQFDVERWHANFVFSGAPAFSEEGRRLKNMSLGNWNISLWRWRVVCMTSSVIPGFEEVGREEVRKLAETRSFYGMTPFGMLFGLNCDETPFEKCVLKVGDTLKGELA</sequence>
<protein>
    <submittedName>
        <fullName evidence="3">MOSC N-terminal beta barrel domain containing protein</fullName>
    </submittedName>
</protein>
<feature type="domain" description="Molybdenum cofactor sulfurase middle" evidence="2">
    <location>
        <begin position="443"/>
        <end position="555"/>
    </location>
</feature>
<dbReference type="AlphaFoldDB" id="A0A1J4KH95"/>
<reference evidence="3" key="1">
    <citation type="submission" date="2016-10" db="EMBL/GenBank/DDBJ databases">
        <authorList>
            <person name="Benchimol M."/>
            <person name="Almeida L.G."/>
            <person name="Vasconcelos A.T."/>
            <person name="Perreira-Neves A."/>
            <person name="Rosa I.A."/>
            <person name="Tasca T."/>
            <person name="Bogo M.R."/>
            <person name="de Souza W."/>
        </authorList>
    </citation>
    <scope>NUCLEOTIDE SEQUENCE [LARGE SCALE GENOMIC DNA]</scope>
    <source>
        <strain evidence="3">K</strain>
    </source>
</reference>
<dbReference type="InterPro" id="IPR000192">
    <property type="entry name" value="Aminotrans_V_dom"/>
</dbReference>
<dbReference type="Pfam" id="PF03476">
    <property type="entry name" value="MOSC_N"/>
    <property type="match status" value="1"/>
</dbReference>
<dbReference type="Pfam" id="PF00266">
    <property type="entry name" value="Aminotran_5"/>
    <property type="match status" value="1"/>
</dbReference>
<gene>
    <name evidence="3" type="ORF">TRFO_22046</name>
</gene>
<evidence type="ECO:0000313" key="4">
    <source>
        <dbReference type="Proteomes" id="UP000179807"/>
    </source>
</evidence>
<dbReference type="VEuPathDB" id="TrichDB:TRFO_22046"/>